<comment type="subcellular location">
    <subcellularLocation>
        <location evidence="9">Membrane</location>
        <topology evidence="9">Multi-pass membrane protein</topology>
    </subcellularLocation>
    <subcellularLocation>
        <location evidence="1">Mitochondrion inner membrane</location>
        <topology evidence="1">Multi-pass membrane protein</topology>
    </subcellularLocation>
</comment>
<dbReference type="EMBL" id="HE612859">
    <property type="protein sequence ID" value="CCE63072.1"/>
    <property type="molecule type" value="Genomic_DNA"/>
</dbReference>
<dbReference type="GO" id="GO:0032979">
    <property type="term" value="P:protein insertion into mitochondrial inner membrane from matrix"/>
    <property type="evidence" value="ECO:0007669"/>
    <property type="project" value="EnsemblFungi"/>
</dbReference>
<dbReference type="Pfam" id="PF02096">
    <property type="entry name" value="60KD_IMP"/>
    <property type="match status" value="1"/>
</dbReference>
<keyword evidence="7" id="KW-0496">Mitochondrion</keyword>
<dbReference type="GO" id="GO:0033615">
    <property type="term" value="P:mitochondrial proton-transporting ATP synthase complex assembly"/>
    <property type="evidence" value="ECO:0007669"/>
    <property type="project" value="EnsemblFungi"/>
</dbReference>
<evidence type="ECO:0000256" key="2">
    <source>
        <dbReference type="ARBA" id="ARBA00009877"/>
    </source>
</evidence>
<keyword evidence="8 10" id="KW-0472">Membrane</keyword>
<keyword evidence="13" id="KW-1185">Reference proteome</keyword>
<evidence type="ECO:0000259" key="11">
    <source>
        <dbReference type="Pfam" id="PF02096"/>
    </source>
</evidence>
<comment type="similarity">
    <text evidence="2 9">Belongs to the OXA1/ALB3/YidC family.</text>
</comment>
<evidence type="ECO:0000256" key="4">
    <source>
        <dbReference type="ARBA" id="ARBA00022792"/>
    </source>
</evidence>
<dbReference type="HOGENOM" id="CLU_029282_3_0_1"/>
<dbReference type="OrthoDB" id="2148490at2759"/>
<feature type="transmembrane region" description="Helical" evidence="10">
    <location>
        <begin position="245"/>
        <end position="263"/>
    </location>
</feature>
<evidence type="ECO:0000256" key="10">
    <source>
        <dbReference type="SAM" id="Phobius"/>
    </source>
</evidence>
<evidence type="ECO:0000256" key="5">
    <source>
        <dbReference type="ARBA" id="ARBA00022946"/>
    </source>
</evidence>
<dbReference type="GO" id="GO:0097002">
    <property type="term" value="C:mitochondrial inner boundary membrane"/>
    <property type="evidence" value="ECO:0007669"/>
    <property type="project" value="EnsemblFungi"/>
</dbReference>
<dbReference type="AlphaFoldDB" id="G8BRZ7"/>
<name>G8BRZ7_TETPH</name>
<dbReference type="PANTHER" id="PTHR12428">
    <property type="entry name" value="OXA1"/>
    <property type="match status" value="1"/>
</dbReference>
<keyword evidence="4" id="KW-0999">Mitochondrion inner membrane</keyword>
<sequence>MFKRSIFGATNKLIRGPIRGRVTPASLLTNFRPQQSLIGAGIRFKSTAVDSTTQSGSEIQTTLPSFDELNDIVSSAGVTDQMANTVSDACNEIGYLNSIGMAQTWWWPADLVQHMLEYVHVYTGLPWWGTICTVTILVRLLMFPLYVKSSDTMARNSQIKPELDKINQELMSTTELADGQRVALKRKQLLAKHGIKNRWLVAPMLQMPLALGFFGGIRHMANYPVSGFTDQGILWFTDLSQADPYIGLQVITSMILISFTRMGGETGAQQFSPNMKKFFTILPLLSIPATMNLSSGVVLYFAVNSAFSILQTSVLRNKTLRKKLNIADIVVHDPSTTGPKKGIMETFRDNMAKSKAQAERRQKMQLAEKEKQELAKQNKANSKIKIVHRSQFKKNNTFFYLNDINQFLVYK</sequence>
<keyword evidence="5" id="KW-0809">Transit peptide</keyword>
<dbReference type="InterPro" id="IPR028055">
    <property type="entry name" value="YidC/Oxa/ALB_C"/>
</dbReference>
<dbReference type="STRING" id="1071381.G8BRZ7"/>
<protein>
    <recommendedName>
        <fullName evidence="11">Membrane insertase YidC/Oxa/ALB C-terminal domain-containing protein</fullName>
    </recommendedName>
</protein>
<feature type="transmembrane region" description="Helical" evidence="10">
    <location>
        <begin position="125"/>
        <end position="147"/>
    </location>
</feature>
<evidence type="ECO:0000256" key="9">
    <source>
        <dbReference type="RuleBase" id="RU003945"/>
    </source>
</evidence>
<dbReference type="InterPro" id="IPR001708">
    <property type="entry name" value="YidC/ALB3/OXA1/COX18"/>
</dbReference>
<evidence type="ECO:0000256" key="1">
    <source>
        <dbReference type="ARBA" id="ARBA00004448"/>
    </source>
</evidence>
<dbReference type="CDD" id="cd20069">
    <property type="entry name" value="5TM_Oxa1-like"/>
    <property type="match status" value="1"/>
</dbReference>
<feature type="transmembrane region" description="Helical" evidence="10">
    <location>
        <begin position="199"/>
        <end position="217"/>
    </location>
</feature>
<evidence type="ECO:0000256" key="6">
    <source>
        <dbReference type="ARBA" id="ARBA00022989"/>
    </source>
</evidence>
<dbReference type="GeneID" id="11530949"/>
<gene>
    <name evidence="12" type="primary">TPHA0D04380</name>
    <name evidence="12" type="ordered locus">TPHA_0D04380</name>
</gene>
<dbReference type="KEGG" id="tpf:TPHA_0D04380"/>
<dbReference type="RefSeq" id="XP_003685506.1">
    <property type="nucleotide sequence ID" value="XM_003685458.1"/>
</dbReference>
<dbReference type="PANTHER" id="PTHR12428:SF66">
    <property type="entry name" value="MITOCHONDRIAL INNER MEMBRANE PROTEIN OXA1L"/>
    <property type="match status" value="1"/>
</dbReference>
<dbReference type="Proteomes" id="UP000005666">
    <property type="component" value="Chromosome 4"/>
</dbReference>
<dbReference type="GO" id="GO:0097177">
    <property type="term" value="F:mitochondrial ribosome binding"/>
    <property type="evidence" value="ECO:0007669"/>
    <property type="project" value="EnsemblFungi"/>
</dbReference>
<reference evidence="12 13" key="1">
    <citation type="journal article" date="2011" name="Proc. Natl. Acad. Sci. U.S.A.">
        <title>Evolutionary erosion of yeast sex chromosomes by mating-type switching accidents.</title>
        <authorList>
            <person name="Gordon J.L."/>
            <person name="Armisen D."/>
            <person name="Proux-Wera E."/>
            <person name="Oheigeartaigh S.S."/>
            <person name="Byrne K.P."/>
            <person name="Wolfe K.H."/>
        </authorList>
    </citation>
    <scope>NUCLEOTIDE SEQUENCE [LARGE SCALE GENOMIC DNA]</scope>
    <source>
        <strain evidence="13">ATCC 24235 / CBS 4417 / NBRC 1672 / NRRL Y-8282 / UCD 70-5</strain>
    </source>
</reference>
<accession>G8BRZ7</accession>
<evidence type="ECO:0000256" key="7">
    <source>
        <dbReference type="ARBA" id="ARBA00023128"/>
    </source>
</evidence>
<evidence type="ECO:0000313" key="12">
    <source>
        <dbReference type="EMBL" id="CCE63072.1"/>
    </source>
</evidence>
<dbReference type="OMA" id="FPMAIFM"/>
<evidence type="ECO:0000313" key="13">
    <source>
        <dbReference type="Proteomes" id="UP000005666"/>
    </source>
</evidence>
<organism evidence="12 13">
    <name type="scientific">Tetrapisispora phaffii (strain ATCC 24235 / CBS 4417 / NBRC 1672 / NRRL Y-8282 / UCD 70-5)</name>
    <name type="common">Yeast</name>
    <name type="synonym">Fabospora phaffii</name>
    <dbReference type="NCBI Taxonomy" id="1071381"/>
    <lineage>
        <taxon>Eukaryota</taxon>
        <taxon>Fungi</taxon>
        <taxon>Dikarya</taxon>
        <taxon>Ascomycota</taxon>
        <taxon>Saccharomycotina</taxon>
        <taxon>Saccharomycetes</taxon>
        <taxon>Saccharomycetales</taxon>
        <taxon>Saccharomycetaceae</taxon>
        <taxon>Tetrapisispora</taxon>
    </lineage>
</organism>
<evidence type="ECO:0000256" key="8">
    <source>
        <dbReference type="ARBA" id="ARBA00023136"/>
    </source>
</evidence>
<keyword evidence="3 9" id="KW-0812">Transmembrane</keyword>
<evidence type="ECO:0000256" key="3">
    <source>
        <dbReference type="ARBA" id="ARBA00022692"/>
    </source>
</evidence>
<proteinExistence type="inferred from homology"/>
<dbReference type="GO" id="GO:0030061">
    <property type="term" value="C:mitochondrial crista"/>
    <property type="evidence" value="ECO:0007669"/>
    <property type="project" value="EnsemblFungi"/>
</dbReference>
<feature type="domain" description="Membrane insertase YidC/Oxa/ALB C-terminal" evidence="11">
    <location>
        <begin position="127"/>
        <end position="316"/>
    </location>
</feature>
<keyword evidence="6 10" id="KW-1133">Transmembrane helix</keyword>
<dbReference type="eggNOG" id="KOG1239">
    <property type="taxonomic scope" value="Eukaryota"/>
</dbReference>
<dbReference type="GO" id="GO:0032977">
    <property type="term" value="F:membrane insertase activity"/>
    <property type="evidence" value="ECO:0007669"/>
    <property type="project" value="EnsemblFungi"/>
</dbReference>